<keyword evidence="7" id="KW-1133">Transmembrane helix</keyword>
<dbReference type="InterPro" id="IPR050351">
    <property type="entry name" value="BphY/WalK/GraS-like"/>
</dbReference>
<dbReference type="SMART" id="SM00388">
    <property type="entry name" value="HisKA"/>
    <property type="match status" value="1"/>
</dbReference>
<dbReference type="SMART" id="SM00387">
    <property type="entry name" value="HATPase_c"/>
    <property type="match status" value="1"/>
</dbReference>
<dbReference type="PANTHER" id="PTHR45453">
    <property type="entry name" value="PHOSPHATE REGULON SENSOR PROTEIN PHOR"/>
    <property type="match status" value="1"/>
</dbReference>
<keyword evidence="4" id="KW-0808">Transferase</keyword>
<dbReference type="RefSeq" id="WP_205458395.1">
    <property type="nucleotide sequence ID" value="NZ_JAFHKK010000005.1"/>
</dbReference>
<organism evidence="9 10">
    <name type="scientific">Sulfurospirillum tamanense</name>
    <dbReference type="NCBI Taxonomy" id="2813362"/>
    <lineage>
        <taxon>Bacteria</taxon>
        <taxon>Pseudomonadati</taxon>
        <taxon>Campylobacterota</taxon>
        <taxon>Epsilonproteobacteria</taxon>
        <taxon>Campylobacterales</taxon>
        <taxon>Sulfurospirillaceae</taxon>
        <taxon>Sulfurospirillum</taxon>
    </lineage>
</organism>
<feature type="transmembrane region" description="Helical" evidence="7">
    <location>
        <begin position="189"/>
        <end position="209"/>
    </location>
</feature>
<evidence type="ECO:0000256" key="7">
    <source>
        <dbReference type="SAM" id="Phobius"/>
    </source>
</evidence>
<evidence type="ECO:0000256" key="1">
    <source>
        <dbReference type="ARBA" id="ARBA00000085"/>
    </source>
</evidence>
<dbReference type="InterPro" id="IPR003594">
    <property type="entry name" value="HATPase_dom"/>
</dbReference>
<comment type="caution">
    <text evidence="9">The sequence shown here is derived from an EMBL/GenBank/DDBJ whole genome shotgun (WGS) entry which is preliminary data.</text>
</comment>
<protein>
    <recommendedName>
        <fullName evidence="2">histidine kinase</fullName>
        <ecNumber evidence="2">2.7.13.3</ecNumber>
    </recommendedName>
</protein>
<dbReference type="PANTHER" id="PTHR45453:SF1">
    <property type="entry name" value="PHOSPHATE REGULON SENSOR PROTEIN PHOR"/>
    <property type="match status" value="1"/>
</dbReference>
<keyword evidence="5 9" id="KW-0418">Kinase</keyword>
<dbReference type="InterPro" id="IPR003661">
    <property type="entry name" value="HisK_dim/P_dom"/>
</dbReference>
<reference evidence="9 10" key="3">
    <citation type="submission" date="2021-02" db="EMBL/GenBank/DDBJ databases">
        <authorList>
            <person name="Merkel A.Y."/>
        </authorList>
    </citation>
    <scope>NUCLEOTIDE SEQUENCE [LARGE SCALE GENOMIC DNA]</scope>
    <source>
        <strain evidence="9 10">T05b</strain>
    </source>
</reference>
<gene>
    <name evidence="9" type="ORF">JWV37_03620</name>
</gene>
<evidence type="ECO:0000256" key="3">
    <source>
        <dbReference type="ARBA" id="ARBA00022553"/>
    </source>
</evidence>
<reference evidence="10" key="1">
    <citation type="submission" date="2021-02" db="EMBL/GenBank/DDBJ databases">
        <title>Sulfurospirillum tamanensis sp. nov.</title>
        <authorList>
            <person name="Merkel A.Y."/>
        </authorList>
    </citation>
    <scope>NUCLEOTIDE SEQUENCE [LARGE SCALE GENOMIC DNA]</scope>
    <source>
        <strain evidence="10">T05b</strain>
    </source>
</reference>
<dbReference type="SUPFAM" id="SSF55874">
    <property type="entry name" value="ATPase domain of HSP90 chaperone/DNA topoisomerase II/histidine kinase"/>
    <property type="match status" value="1"/>
</dbReference>
<keyword evidence="3" id="KW-0597">Phosphoprotein</keyword>
<dbReference type="InterPro" id="IPR005467">
    <property type="entry name" value="His_kinase_dom"/>
</dbReference>
<dbReference type="InterPro" id="IPR036890">
    <property type="entry name" value="HATPase_C_sf"/>
</dbReference>
<evidence type="ECO:0000256" key="2">
    <source>
        <dbReference type="ARBA" id="ARBA00012438"/>
    </source>
</evidence>
<dbReference type="PROSITE" id="PS50109">
    <property type="entry name" value="HIS_KIN"/>
    <property type="match status" value="1"/>
</dbReference>
<sequence length="512" mass="59264">MKEPSIHQTTLIVMIFAAIFAVTSAFVVIFNESKEMEKQIQEAKEHYVRVQKERSVDEAYKLVRVLEFFKKTYEPHELTSAMREFMKNVVAGRHTFAFVVSDTGEFLYNSEHFFAAHTAVASTEKKEAFLAQMKGLQTEGMHEFSVQELQGLLFVRTDVLLGWRVASGVYLDELPRVVEAKKEESHQKIMAFVLKIGALTLFLYVAGLLKYRYLTQRITKDIRAIDAAFKEAPKSYRFVDERAVTFVEFKEISMHANTMIAKIREKNRDLIALNTNLEKIVEEKTSALQRSIAYTQELLKQQDRFVNNAIHEINTPLTIMMMNIELHNLKLPKTPYLTKIEAAAKVLENIYEDLGYVVKKHHAQYPQKMLNFGDFLQERLAYFQDVAEGNDVFFRCKASQGLHVKFNEVELQRIIDNNLSNAIKYARVGTQILVELYEEEPYVLLRIANEGNTITQPERLFERYYREDKARGGFGLGLNIVKEICDTHRVEICVHSEAGKTAFEYRFKKEVA</sequence>
<dbReference type="EC" id="2.7.13.3" evidence="2"/>
<dbReference type="Pfam" id="PF02518">
    <property type="entry name" value="HATPase_c"/>
    <property type="match status" value="1"/>
</dbReference>
<accession>A0ABS2WQJ5</accession>
<comment type="catalytic activity">
    <reaction evidence="1">
        <text>ATP + protein L-histidine = ADP + protein N-phospho-L-histidine.</text>
        <dbReference type="EC" id="2.7.13.3"/>
    </reaction>
</comment>
<dbReference type="GO" id="GO:0016301">
    <property type="term" value="F:kinase activity"/>
    <property type="evidence" value="ECO:0007669"/>
    <property type="project" value="UniProtKB-KW"/>
</dbReference>
<keyword evidence="7" id="KW-0812">Transmembrane</keyword>
<dbReference type="CDD" id="cd00082">
    <property type="entry name" value="HisKA"/>
    <property type="match status" value="1"/>
</dbReference>
<evidence type="ECO:0000256" key="5">
    <source>
        <dbReference type="ARBA" id="ARBA00022777"/>
    </source>
</evidence>
<evidence type="ECO:0000313" key="9">
    <source>
        <dbReference type="EMBL" id="MBN2963860.1"/>
    </source>
</evidence>
<evidence type="ECO:0000259" key="8">
    <source>
        <dbReference type="PROSITE" id="PS50109"/>
    </source>
</evidence>
<evidence type="ECO:0000313" key="10">
    <source>
        <dbReference type="Proteomes" id="UP000703590"/>
    </source>
</evidence>
<proteinExistence type="predicted"/>
<keyword evidence="6" id="KW-0902">Two-component regulatory system</keyword>
<reference evidence="9 10" key="2">
    <citation type="submission" date="2021-02" db="EMBL/GenBank/DDBJ databases">
        <title>Sulfurospirillum tamanensis sp. nov.</title>
        <authorList>
            <person name="Frolova A."/>
            <person name="Merkel A."/>
            <person name="Slobodkin A."/>
        </authorList>
    </citation>
    <scope>NUCLEOTIDE SEQUENCE [LARGE SCALE GENOMIC DNA]</scope>
    <source>
        <strain evidence="9 10">T05b</strain>
    </source>
</reference>
<dbReference type="EMBL" id="JAFHKK010000005">
    <property type="protein sequence ID" value="MBN2963860.1"/>
    <property type="molecule type" value="Genomic_DNA"/>
</dbReference>
<evidence type="ECO:0000256" key="4">
    <source>
        <dbReference type="ARBA" id="ARBA00022679"/>
    </source>
</evidence>
<keyword evidence="10" id="KW-1185">Reference proteome</keyword>
<dbReference type="SUPFAM" id="SSF47384">
    <property type="entry name" value="Homodimeric domain of signal transducing histidine kinase"/>
    <property type="match status" value="1"/>
</dbReference>
<dbReference type="Gene3D" id="3.30.565.10">
    <property type="entry name" value="Histidine kinase-like ATPase, C-terminal domain"/>
    <property type="match status" value="1"/>
</dbReference>
<evidence type="ECO:0000256" key="6">
    <source>
        <dbReference type="ARBA" id="ARBA00023012"/>
    </source>
</evidence>
<feature type="transmembrane region" description="Helical" evidence="7">
    <location>
        <begin position="6"/>
        <end position="30"/>
    </location>
</feature>
<dbReference type="Proteomes" id="UP000703590">
    <property type="component" value="Unassembled WGS sequence"/>
</dbReference>
<feature type="domain" description="Histidine kinase" evidence="8">
    <location>
        <begin position="308"/>
        <end position="511"/>
    </location>
</feature>
<keyword evidence="7" id="KW-0472">Membrane</keyword>
<dbReference type="Pfam" id="PF00512">
    <property type="entry name" value="HisKA"/>
    <property type="match status" value="1"/>
</dbReference>
<name>A0ABS2WQJ5_9BACT</name>
<dbReference type="Gene3D" id="1.10.287.130">
    <property type="match status" value="1"/>
</dbReference>
<dbReference type="InterPro" id="IPR036097">
    <property type="entry name" value="HisK_dim/P_sf"/>
</dbReference>